<evidence type="ECO:0000256" key="1">
    <source>
        <dbReference type="ARBA" id="ARBA00006271"/>
    </source>
</evidence>
<protein>
    <recommendedName>
        <fullName evidence="3">DNA mismatch repair protein MutS core domain-containing protein</fullName>
    </recommendedName>
</protein>
<dbReference type="Pfam" id="PF05192">
    <property type="entry name" value="MutS_III"/>
    <property type="match status" value="1"/>
</dbReference>
<comment type="similarity">
    <text evidence="1">Belongs to the DNA mismatch repair MutS family.</text>
</comment>
<dbReference type="InterPro" id="IPR045076">
    <property type="entry name" value="MutS"/>
</dbReference>
<evidence type="ECO:0000256" key="2">
    <source>
        <dbReference type="SAM" id="MobiDB-lite"/>
    </source>
</evidence>
<gene>
    <name evidence="4" type="ORF">Plec18167_001029</name>
</gene>
<dbReference type="EMBL" id="JAVDPF010000002">
    <property type="protein sequence ID" value="KAL1885535.1"/>
    <property type="molecule type" value="Genomic_DNA"/>
</dbReference>
<sequence length="433" mass="48135">MVFPRSKRKRYSEFTSPHAGPSPRVSRPRSNTEGGSQAQFMGPRSGTTNDFDAGEQNREDEQDFDEDLDTVVMAIDIKDRGTVGCCYYVAREEKIYLLWDARIADPTIIDSIKLEVKPTVLLASTRADHLVNDTQRANSDGEGAQFDFPWQVDVRPSSEFNYTNARTKLATLETSLEGDERVQFLVPGDGLSYDDQVDADELGFTAQEGRLLRLTGCIDMENTISVGSAGAVLTYLQRRKATTYLPNDPEINRLYVRSIEMFTLKGTMFINIDTLSSLQILQSESHPNAFNHGPGNTSSGSKESLSVYGLFHHLARSPQGKARLRQLFLRPSVDLETINSRHRFITVLVRPDNSPALDKMVSALKKIKNLHPVMVNLRKGVSVGSGKVTGFKTTVWATLLAFAFYGIDIQEALHEVAGGESLTLRTKARLHAD</sequence>
<feature type="compositionally biased region" description="Basic residues" evidence="2">
    <location>
        <begin position="1"/>
        <end position="10"/>
    </location>
</feature>
<proteinExistence type="inferred from homology"/>
<feature type="domain" description="DNA mismatch repair protein MutS core" evidence="3">
    <location>
        <begin position="273"/>
        <end position="381"/>
    </location>
</feature>
<dbReference type="PANTHER" id="PTHR11361">
    <property type="entry name" value="DNA MISMATCH REPAIR PROTEIN MUTS FAMILY MEMBER"/>
    <property type="match status" value="1"/>
</dbReference>
<name>A0ABR3YB42_9EURO</name>
<dbReference type="PANTHER" id="PTHR11361:SF20">
    <property type="entry name" value="MUTS PROTEIN HOMOLOG 5"/>
    <property type="match status" value="1"/>
</dbReference>
<evidence type="ECO:0000259" key="3">
    <source>
        <dbReference type="Pfam" id="PF05192"/>
    </source>
</evidence>
<dbReference type="Gene3D" id="1.10.1420.10">
    <property type="match status" value="1"/>
</dbReference>
<dbReference type="SUPFAM" id="SSF48334">
    <property type="entry name" value="DNA repair protein MutS, domain III"/>
    <property type="match status" value="1"/>
</dbReference>
<dbReference type="InterPro" id="IPR036187">
    <property type="entry name" value="DNA_mismatch_repair_MutS_sf"/>
</dbReference>
<evidence type="ECO:0000313" key="5">
    <source>
        <dbReference type="Proteomes" id="UP001583193"/>
    </source>
</evidence>
<comment type="caution">
    <text evidence="4">The sequence shown here is derived from an EMBL/GenBank/DDBJ whole genome shotgun (WGS) entry which is preliminary data.</text>
</comment>
<accession>A0ABR3YB42</accession>
<feature type="compositionally biased region" description="Polar residues" evidence="2">
    <location>
        <begin position="28"/>
        <end position="50"/>
    </location>
</feature>
<feature type="region of interest" description="Disordered" evidence="2">
    <location>
        <begin position="1"/>
        <end position="65"/>
    </location>
</feature>
<keyword evidence="5" id="KW-1185">Reference proteome</keyword>
<dbReference type="InterPro" id="IPR007696">
    <property type="entry name" value="DNA_mismatch_repair_MutS_core"/>
</dbReference>
<organism evidence="4 5">
    <name type="scientific">Paecilomyces lecythidis</name>
    <dbReference type="NCBI Taxonomy" id="3004212"/>
    <lineage>
        <taxon>Eukaryota</taxon>
        <taxon>Fungi</taxon>
        <taxon>Dikarya</taxon>
        <taxon>Ascomycota</taxon>
        <taxon>Pezizomycotina</taxon>
        <taxon>Eurotiomycetes</taxon>
        <taxon>Eurotiomycetidae</taxon>
        <taxon>Eurotiales</taxon>
        <taxon>Thermoascaceae</taxon>
        <taxon>Paecilomyces</taxon>
    </lineage>
</organism>
<reference evidence="4 5" key="1">
    <citation type="journal article" date="2024" name="IMA Fungus">
        <title>IMA Genome - F19 : A genome assembly and annotation guide to empower mycologists, including annotated draft genome sequences of Ceratocystis pirilliformis, Diaporthe australafricana, Fusarium ophioides, Paecilomyces lecythidis, and Sporothrix stenoceras.</title>
        <authorList>
            <person name="Aylward J."/>
            <person name="Wilson A.M."/>
            <person name="Visagie C.M."/>
            <person name="Spraker J."/>
            <person name="Barnes I."/>
            <person name="Buitendag C."/>
            <person name="Ceriani C."/>
            <person name="Del Mar Angel L."/>
            <person name="du Plessis D."/>
            <person name="Fuchs T."/>
            <person name="Gasser K."/>
            <person name="Kramer D."/>
            <person name="Li W."/>
            <person name="Munsamy K."/>
            <person name="Piso A."/>
            <person name="Price J.L."/>
            <person name="Sonnekus B."/>
            <person name="Thomas C."/>
            <person name="van der Nest A."/>
            <person name="van Dijk A."/>
            <person name="van Heerden A."/>
            <person name="van Vuuren N."/>
            <person name="Yilmaz N."/>
            <person name="Duong T.A."/>
            <person name="van der Merwe N.A."/>
            <person name="Wingfield M.J."/>
            <person name="Wingfield B.D."/>
        </authorList>
    </citation>
    <scope>NUCLEOTIDE SEQUENCE [LARGE SCALE GENOMIC DNA]</scope>
    <source>
        <strain evidence="4 5">CMW 18167</strain>
    </source>
</reference>
<evidence type="ECO:0000313" key="4">
    <source>
        <dbReference type="EMBL" id="KAL1885535.1"/>
    </source>
</evidence>
<dbReference type="Proteomes" id="UP001583193">
    <property type="component" value="Unassembled WGS sequence"/>
</dbReference>